<reference evidence="7 8" key="1">
    <citation type="submission" date="2024-04" db="EMBL/GenBank/DDBJ databases">
        <title>Tritrichomonas musculus Genome.</title>
        <authorList>
            <person name="Alves-Ferreira E."/>
            <person name="Grigg M."/>
            <person name="Lorenzi H."/>
            <person name="Galac M."/>
        </authorList>
    </citation>
    <scope>NUCLEOTIDE SEQUENCE [LARGE SCALE GENOMIC DNA]</scope>
    <source>
        <strain evidence="7 8">EAF2021</strain>
    </source>
</reference>
<evidence type="ECO:0000256" key="1">
    <source>
        <dbReference type="ARBA" id="ARBA00004370"/>
    </source>
</evidence>
<evidence type="ECO:0000256" key="6">
    <source>
        <dbReference type="SAM" id="Phobius"/>
    </source>
</evidence>
<feature type="transmembrane region" description="Helical" evidence="6">
    <location>
        <begin position="12"/>
        <end position="43"/>
    </location>
</feature>
<gene>
    <name evidence="7" type="ORF">M9Y10_009514</name>
</gene>
<comment type="caution">
    <text evidence="7">The sequence shown here is derived from an EMBL/GenBank/DDBJ whole genome shotgun (WGS) entry which is preliminary data.</text>
</comment>
<evidence type="ECO:0000313" key="8">
    <source>
        <dbReference type="Proteomes" id="UP001470230"/>
    </source>
</evidence>
<organism evidence="7 8">
    <name type="scientific">Tritrichomonas musculus</name>
    <dbReference type="NCBI Taxonomy" id="1915356"/>
    <lineage>
        <taxon>Eukaryota</taxon>
        <taxon>Metamonada</taxon>
        <taxon>Parabasalia</taxon>
        <taxon>Tritrichomonadida</taxon>
        <taxon>Tritrichomonadidae</taxon>
        <taxon>Tritrichomonas</taxon>
    </lineage>
</organism>
<sequence length="112" mass="12710">MACKKCTKVPGIVRCCCGVGCAGCWLVISIWGFFFLGILALLFELDKEGNIGHFKKNNKQNAQILFITWIIYIVIGVLCGVNLFYRIKHPFPPQEDPNKKDDQMATLTRKEE</sequence>
<comment type="subcellular location">
    <subcellularLocation>
        <location evidence="1">Membrane</location>
    </subcellularLocation>
</comment>
<dbReference type="Pfam" id="PF23489">
    <property type="entry name" value="V-ATPase_su_f"/>
    <property type="match status" value="1"/>
</dbReference>
<name>A0ABR2IPS4_9EUKA</name>
<evidence type="ECO:0000256" key="2">
    <source>
        <dbReference type="ARBA" id="ARBA00022692"/>
    </source>
</evidence>
<keyword evidence="8" id="KW-1185">Reference proteome</keyword>
<accession>A0ABR2IPS4</accession>
<feature type="compositionally biased region" description="Basic and acidic residues" evidence="5">
    <location>
        <begin position="96"/>
        <end position="112"/>
    </location>
</feature>
<evidence type="ECO:0000256" key="3">
    <source>
        <dbReference type="ARBA" id="ARBA00022989"/>
    </source>
</evidence>
<keyword evidence="4 6" id="KW-0472">Membrane</keyword>
<feature type="region of interest" description="Disordered" evidence="5">
    <location>
        <begin position="90"/>
        <end position="112"/>
    </location>
</feature>
<dbReference type="InterPro" id="IPR056552">
    <property type="entry name" value="Ribonucl_Kappa"/>
</dbReference>
<dbReference type="EMBL" id="JAPFFF010000015">
    <property type="protein sequence ID" value="KAK8866550.1"/>
    <property type="molecule type" value="Genomic_DNA"/>
</dbReference>
<feature type="transmembrane region" description="Helical" evidence="6">
    <location>
        <begin position="63"/>
        <end position="85"/>
    </location>
</feature>
<evidence type="ECO:0000256" key="4">
    <source>
        <dbReference type="ARBA" id="ARBA00023136"/>
    </source>
</evidence>
<proteinExistence type="predicted"/>
<dbReference type="Proteomes" id="UP001470230">
    <property type="component" value="Unassembled WGS sequence"/>
</dbReference>
<evidence type="ECO:0000256" key="5">
    <source>
        <dbReference type="SAM" id="MobiDB-lite"/>
    </source>
</evidence>
<evidence type="ECO:0000313" key="7">
    <source>
        <dbReference type="EMBL" id="KAK8866550.1"/>
    </source>
</evidence>
<keyword evidence="3 6" id="KW-1133">Transmembrane helix</keyword>
<keyword evidence="2 6" id="KW-0812">Transmembrane</keyword>
<protein>
    <submittedName>
        <fullName evidence="7">Uncharacterized protein</fullName>
    </submittedName>
</protein>